<organism evidence="1">
    <name type="scientific">marine sediment metagenome</name>
    <dbReference type="NCBI Taxonomy" id="412755"/>
    <lineage>
        <taxon>unclassified sequences</taxon>
        <taxon>metagenomes</taxon>
        <taxon>ecological metagenomes</taxon>
    </lineage>
</organism>
<evidence type="ECO:0000313" key="1">
    <source>
        <dbReference type="EMBL" id="GAH85709.1"/>
    </source>
</evidence>
<dbReference type="EMBL" id="BARU01038535">
    <property type="protein sequence ID" value="GAH85709.1"/>
    <property type="molecule type" value="Genomic_DNA"/>
</dbReference>
<name>X1K602_9ZZZZ</name>
<sequence length="41" mass="4499">PEGVILPKVPFAKYPGLIAVIIENICDSGIRIIFFITNTLL</sequence>
<dbReference type="AlphaFoldDB" id="X1K602"/>
<feature type="non-terminal residue" evidence="1">
    <location>
        <position position="1"/>
    </location>
</feature>
<proteinExistence type="predicted"/>
<protein>
    <submittedName>
        <fullName evidence="1">Uncharacterized protein</fullName>
    </submittedName>
</protein>
<reference evidence="1" key="1">
    <citation type="journal article" date="2014" name="Front. Microbiol.">
        <title>High frequency of phylogenetically diverse reductive dehalogenase-homologous genes in deep subseafloor sedimentary metagenomes.</title>
        <authorList>
            <person name="Kawai M."/>
            <person name="Futagami T."/>
            <person name="Toyoda A."/>
            <person name="Takaki Y."/>
            <person name="Nishi S."/>
            <person name="Hori S."/>
            <person name="Arai W."/>
            <person name="Tsubouchi T."/>
            <person name="Morono Y."/>
            <person name="Uchiyama I."/>
            <person name="Ito T."/>
            <person name="Fujiyama A."/>
            <person name="Inagaki F."/>
            <person name="Takami H."/>
        </authorList>
    </citation>
    <scope>NUCLEOTIDE SEQUENCE</scope>
    <source>
        <strain evidence="1">Expedition CK06-06</strain>
    </source>
</reference>
<gene>
    <name evidence="1" type="ORF">S03H2_59879</name>
</gene>
<accession>X1K602</accession>
<comment type="caution">
    <text evidence="1">The sequence shown here is derived from an EMBL/GenBank/DDBJ whole genome shotgun (WGS) entry which is preliminary data.</text>
</comment>